<accession>A0A423KXN8</accession>
<dbReference type="Gene3D" id="3.40.50.720">
    <property type="entry name" value="NAD(P)-binding Rossmann-like Domain"/>
    <property type="match status" value="1"/>
</dbReference>
<dbReference type="CDD" id="cd03360">
    <property type="entry name" value="LbH_AT_putative"/>
    <property type="match status" value="1"/>
</dbReference>
<dbReference type="InterPro" id="IPR001451">
    <property type="entry name" value="Hexapep"/>
</dbReference>
<dbReference type="Gene3D" id="2.160.10.10">
    <property type="entry name" value="Hexapeptide repeat proteins"/>
    <property type="match status" value="1"/>
</dbReference>
<gene>
    <name evidence="2" type="ORF">BK671_25725</name>
</gene>
<comment type="similarity">
    <text evidence="1">Belongs to the transferase hexapeptide repeat family.</text>
</comment>
<dbReference type="SUPFAM" id="SSF51161">
    <property type="entry name" value="Trimeric LpxA-like enzymes"/>
    <property type="match status" value="1"/>
</dbReference>
<organism evidence="2 3">
    <name type="scientific">Pseudomonas fluorescens</name>
    <dbReference type="NCBI Taxonomy" id="294"/>
    <lineage>
        <taxon>Bacteria</taxon>
        <taxon>Pseudomonadati</taxon>
        <taxon>Pseudomonadota</taxon>
        <taxon>Gammaproteobacteria</taxon>
        <taxon>Pseudomonadales</taxon>
        <taxon>Pseudomonadaceae</taxon>
        <taxon>Pseudomonas</taxon>
    </lineage>
</organism>
<proteinExistence type="inferred from homology"/>
<dbReference type="InterPro" id="IPR020019">
    <property type="entry name" value="AcTrfase_PglD-like"/>
</dbReference>
<protein>
    <submittedName>
        <fullName evidence="2">Sugar O-acyltransferase</fullName>
    </submittedName>
</protein>
<keyword evidence="2" id="KW-0808">Transferase</keyword>
<dbReference type="EMBL" id="MOBU01000031">
    <property type="protein sequence ID" value="RON60828.1"/>
    <property type="molecule type" value="Genomic_DNA"/>
</dbReference>
<dbReference type="AlphaFoldDB" id="A0A423KXN8"/>
<dbReference type="PANTHER" id="PTHR43300:SF4">
    <property type="entry name" value="ACYL-[ACYL-CARRIER-PROTEIN]--UDP-N-ACETYLGLUCOSAMINE O-ACYLTRANSFERASE"/>
    <property type="match status" value="1"/>
</dbReference>
<evidence type="ECO:0000313" key="3">
    <source>
        <dbReference type="Proteomes" id="UP000285757"/>
    </source>
</evidence>
<dbReference type="GO" id="GO:0016746">
    <property type="term" value="F:acyltransferase activity"/>
    <property type="evidence" value="ECO:0007669"/>
    <property type="project" value="UniProtKB-KW"/>
</dbReference>
<keyword evidence="2" id="KW-0012">Acyltransferase</keyword>
<dbReference type="InterPro" id="IPR050179">
    <property type="entry name" value="Trans_hexapeptide_repeat"/>
</dbReference>
<sequence>MNKTKKVVILGDSAFAEVAYECFTHDSEYEVVGFAVESAFLERKELFGLPVVALEELERVFDADQVEFYAALVYSQLNRLRTRLYEETKLKGYRPASYISSRAFVWPNAVVGEHCFIFEDNTIQPFVKIGSNVVLWSGNHIGHHSVIEDNCFISSHAVISGFCTVGKNTFIGVNSAIANNVVIGADNWLGVGVNILKNTDPDCLFKAEQPQPAKVSARRFFKVRT</sequence>
<evidence type="ECO:0000313" key="2">
    <source>
        <dbReference type="EMBL" id="RON60828.1"/>
    </source>
</evidence>
<dbReference type="RefSeq" id="WP_123536194.1">
    <property type="nucleotide sequence ID" value="NZ_MOBU01000031.1"/>
</dbReference>
<dbReference type="Pfam" id="PF00132">
    <property type="entry name" value="Hexapep"/>
    <property type="match status" value="1"/>
</dbReference>
<comment type="caution">
    <text evidence="2">The sequence shown here is derived from an EMBL/GenBank/DDBJ whole genome shotgun (WGS) entry which is preliminary data.</text>
</comment>
<dbReference type="InterPro" id="IPR011004">
    <property type="entry name" value="Trimer_LpxA-like_sf"/>
</dbReference>
<dbReference type="PANTHER" id="PTHR43300">
    <property type="entry name" value="ACETYLTRANSFERASE"/>
    <property type="match status" value="1"/>
</dbReference>
<dbReference type="Proteomes" id="UP000285757">
    <property type="component" value="Unassembled WGS sequence"/>
</dbReference>
<reference evidence="2 3" key="1">
    <citation type="submission" date="2016-10" db="EMBL/GenBank/DDBJ databases">
        <title>Comparative genome analysis of multiple Pseudomonas spp. focuses on biocontrol and plant growth promoting traits.</title>
        <authorList>
            <person name="Tao X.-Y."/>
            <person name="Taylor C.G."/>
        </authorList>
    </citation>
    <scope>NUCLEOTIDE SEQUENCE [LARGE SCALE GENOMIC DNA]</scope>
    <source>
        <strain evidence="2 3">24D3</strain>
    </source>
</reference>
<name>A0A423KXN8_PSEFL</name>
<evidence type="ECO:0000256" key="1">
    <source>
        <dbReference type="ARBA" id="ARBA00007274"/>
    </source>
</evidence>